<feature type="region of interest" description="Disordered" evidence="5">
    <location>
        <begin position="607"/>
        <end position="641"/>
    </location>
</feature>
<feature type="compositionally biased region" description="Basic and acidic residues" evidence="5">
    <location>
        <begin position="632"/>
        <end position="641"/>
    </location>
</feature>
<dbReference type="InterPro" id="IPR001902">
    <property type="entry name" value="SLC26A/SulP_fam"/>
</dbReference>
<feature type="compositionally biased region" description="Polar residues" evidence="5">
    <location>
        <begin position="764"/>
        <end position="773"/>
    </location>
</feature>
<evidence type="ECO:0000259" key="7">
    <source>
        <dbReference type="PROSITE" id="PS50801"/>
    </source>
</evidence>
<dbReference type="InterPro" id="IPR011547">
    <property type="entry name" value="SLC26A/SulP_dom"/>
</dbReference>
<sequence>MPELKSLLPRWLRKLSSPSDAPTLYDQGDGISHYIEHDPTVREWFREATPNGKQVIHYFSSLFPFSRWIFSYNLRWLLGDIIAGITVGLVVIPQGMAYAKLAGLPVQFGLYTSFMGALVYWIFGTSKDINIGPVAVLSMVTGAVLTKAQENLPKEYERYVIASTLALLSGCLVTLVGLLRLGWLVDFISLPAVSGFITGSGITISLGQIPTMLGMTGVASGEAAYLIFIHIFTNMHTVKLDAVTGISALVGLYAIKFTCEWASKKWPARSKLFFFMSCLRTVFILLLFTLISFIVNHKDRQKPKFSLIGYVPSGFRDAALPKMDMPLIKALAPSLPTTFIVLVIEHISIAKSFGRINNYTIDPSQEILAIGVSNVLGPFIGAFPATGSFSRTAIKSKAGVKTPFAGVIAAGIVLLAIYALTPVFFYVPNSSLAAIIVHAVGDLITPPSTLIMYWKISPTDLIIFVIGLVVILFSSIEDGVFAMIGLSATLLLFRMFKARGHFMGSVAMQLKAPTDNDNNKKNDGLAPSGSATPISSIEESIKTLTFESPRTVFLPLDHEDGSNPSIKIVDPGTGIFIYRFSQDFNYTNANSYIDHLLTHITSHTRLTTPSTATSNADRPWNDPHLSGFGSKKTSDQDEEEGKKPTLEAVILDFSAVNLVDITSVQLLVDARNALDRHASPDVVQWHFANIQSRWTKRALGAAGFGVPSFFREDGEEDGEGGKRKWRGVYGVAELAAQSRDDDDEAGKKGRTERRSTDVELGESRNGQPTSITSADIEAADVERAERDRMSFEKDKSGVVMTERVGLERAPLVGVNKPLFHVSLEVALRCARENVGMR</sequence>
<feature type="transmembrane region" description="Helical" evidence="6">
    <location>
        <begin position="104"/>
        <end position="123"/>
    </location>
</feature>
<dbReference type="PROSITE" id="PS50801">
    <property type="entry name" value="STAS"/>
    <property type="match status" value="1"/>
</dbReference>
<dbReference type="InterPro" id="IPR036513">
    <property type="entry name" value="STAS_dom_sf"/>
</dbReference>
<accession>A0A8H3YMR4</accession>
<feature type="transmembrane region" description="Helical" evidence="6">
    <location>
        <begin position="330"/>
        <end position="347"/>
    </location>
</feature>
<feature type="transmembrane region" description="Helical" evidence="6">
    <location>
        <begin position="74"/>
        <end position="92"/>
    </location>
</feature>
<feature type="transmembrane region" description="Helical" evidence="6">
    <location>
        <begin position="187"/>
        <end position="206"/>
    </location>
</feature>
<keyword evidence="4 6" id="KW-0472">Membrane</keyword>
<feature type="compositionally biased region" description="Basic and acidic residues" evidence="5">
    <location>
        <begin position="745"/>
        <end position="757"/>
    </location>
</feature>
<gene>
    <name evidence="8" type="ORF">BLS_009440</name>
</gene>
<dbReference type="GO" id="GO:0008271">
    <property type="term" value="F:secondary active sulfate transmembrane transporter activity"/>
    <property type="evidence" value="ECO:0007669"/>
    <property type="project" value="InterPro"/>
</dbReference>
<evidence type="ECO:0000256" key="3">
    <source>
        <dbReference type="ARBA" id="ARBA00022989"/>
    </source>
</evidence>
<feature type="transmembrane region" description="Helical" evidence="6">
    <location>
        <begin position="160"/>
        <end position="181"/>
    </location>
</feature>
<dbReference type="NCBIfam" id="TIGR00815">
    <property type="entry name" value="sulP"/>
    <property type="match status" value="1"/>
</dbReference>
<feature type="transmembrane region" description="Helical" evidence="6">
    <location>
        <begin position="398"/>
        <end position="420"/>
    </location>
</feature>
<dbReference type="Pfam" id="PF00916">
    <property type="entry name" value="Sulfate_transp"/>
    <property type="match status" value="1"/>
</dbReference>
<evidence type="ECO:0000313" key="9">
    <source>
        <dbReference type="Proteomes" id="UP000433883"/>
    </source>
</evidence>
<evidence type="ECO:0000256" key="5">
    <source>
        <dbReference type="SAM" id="MobiDB-lite"/>
    </source>
</evidence>
<dbReference type="InterPro" id="IPR018045">
    <property type="entry name" value="S04_transporter_CS"/>
</dbReference>
<evidence type="ECO:0000256" key="6">
    <source>
        <dbReference type="SAM" id="Phobius"/>
    </source>
</evidence>
<protein>
    <recommendedName>
        <fullName evidence="7">STAS domain-containing protein</fullName>
    </recommendedName>
</protein>
<reference evidence="8 9" key="1">
    <citation type="submission" date="2019-11" db="EMBL/GenBank/DDBJ databases">
        <title>Venturia inaequalis Genome Resource.</title>
        <authorList>
            <person name="Lichtner F.J."/>
        </authorList>
    </citation>
    <scope>NUCLEOTIDE SEQUENCE [LARGE SCALE GENOMIC DNA]</scope>
    <source>
        <strain evidence="8">Bline_iso_100314</strain>
    </source>
</reference>
<feature type="transmembrane region" description="Helical" evidence="6">
    <location>
        <begin position="426"/>
        <end position="445"/>
    </location>
</feature>
<feature type="domain" description="STAS" evidence="7">
    <location>
        <begin position="574"/>
        <end position="704"/>
    </location>
</feature>
<dbReference type="EMBL" id="WNWQ01000866">
    <property type="protein sequence ID" value="KAE9963281.1"/>
    <property type="molecule type" value="Genomic_DNA"/>
</dbReference>
<evidence type="ECO:0000256" key="4">
    <source>
        <dbReference type="ARBA" id="ARBA00023136"/>
    </source>
</evidence>
<feature type="transmembrane region" description="Helical" evidence="6">
    <location>
        <begin position="367"/>
        <end position="386"/>
    </location>
</feature>
<dbReference type="Pfam" id="PF01740">
    <property type="entry name" value="STAS"/>
    <property type="match status" value="1"/>
</dbReference>
<name>A0A8H3YMR4_VENIN</name>
<comment type="caution">
    <text evidence="8">The sequence shown here is derived from an EMBL/GenBank/DDBJ whole genome shotgun (WGS) entry which is preliminary data.</text>
</comment>
<dbReference type="InterPro" id="IPR002645">
    <property type="entry name" value="STAS_dom"/>
</dbReference>
<dbReference type="Proteomes" id="UP000433883">
    <property type="component" value="Unassembled WGS sequence"/>
</dbReference>
<evidence type="ECO:0000256" key="1">
    <source>
        <dbReference type="ARBA" id="ARBA00004141"/>
    </source>
</evidence>
<organism evidence="8 9">
    <name type="scientific">Venturia inaequalis</name>
    <name type="common">Apple scab fungus</name>
    <dbReference type="NCBI Taxonomy" id="5025"/>
    <lineage>
        <taxon>Eukaryota</taxon>
        <taxon>Fungi</taxon>
        <taxon>Dikarya</taxon>
        <taxon>Ascomycota</taxon>
        <taxon>Pezizomycotina</taxon>
        <taxon>Dothideomycetes</taxon>
        <taxon>Pleosporomycetidae</taxon>
        <taxon>Venturiales</taxon>
        <taxon>Venturiaceae</taxon>
        <taxon>Venturia</taxon>
    </lineage>
</organism>
<dbReference type="GO" id="GO:0016020">
    <property type="term" value="C:membrane"/>
    <property type="evidence" value="ECO:0007669"/>
    <property type="project" value="UniProtKB-SubCell"/>
</dbReference>
<comment type="subcellular location">
    <subcellularLocation>
        <location evidence="1">Membrane</location>
        <topology evidence="1">Multi-pass membrane protein</topology>
    </subcellularLocation>
</comment>
<feature type="compositionally biased region" description="Polar residues" evidence="5">
    <location>
        <begin position="607"/>
        <end position="616"/>
    </location>
</feature>
<dbReference type="AlphaFoldDB" id="A0A8H3YMR4"/>
<dbReference type="PANTHER" id="PTHR11814">
    <property type="entry name" value="SULFATE TRANSPORTER"/>
    <property type="match status" value="1"/>
</dbReference>
<feature type="region of interest" description="Disordered" evidence="5">
    <location>
        <begin position="736"/>
        <end position="789"/>
    </location>
</feature>
<evidence type="ECO:0000313" key="8">
    <source>
        <dbReference type="EMBL" id="KAE9963281.1"/>
    </source>
</evidence>
<dbReference type="Gene3D" id="3.30.750.24">
    <property type="entry name" value="STAS domain"/>
    <property type="match status" value="1"/>
</dbReference>
<feature type="transmembrane region" description="Helical" evidence="6">
    <location>
        <begin position="129"/>
        <end position="148"/>
    </location>
</feature>
<keyword evidence="2 6" id="KW-0812">Transmembrane</keyword>
<proteinExistence type="predicted"/>
<feature type="transmembrane region" description="Helical" evidence="6">
    <location>
        <begin position="452"/>
        <end position="473"/>
    </location>
</feature>
<dbReference type="SUPFAM" id="SSF52091">
    <property type="entry name" value="SpoIIaa-like"/>
    <property type="match status" value="1"/>
</dbReference>
<feature type="transmembrane region" description="Helical" evidence="6">
    <location>
        <begin position="272"/>
        <end position="295"/>
    </location>
</feature>
<feature type="region of interest" description="Disordered" evidence="5">
    <location>
        <begin position="513"/>
        <end position="533"/>
    </location>
</feature>
<dbReference type="CDD" id="cd07042">
    <property type="entry name" value="STAS_SulP_like_sulfate_transporter"/>
    <property type="match status" value="1"/>
</dbReference>
<dbReference type="OrthoDB" id="3909845at2759"/>
<dbReference type="PROSITE" id="PS01130">
    <property type="entry name" value="SLC26A"/>
    <property type="match status" value="1"/>
</dbReference>
<feature type="compositionally biased region" description="Basic and acidic residues" evidence="5">
    <location>
        <begin position="780"/>
        <end position="789"/>
    </location>
</feature>
<keyword evidence="3 6" id="KW-1133">Transmembrane helix</keyword>
<evidence type="ECO:0000256" key="2">
    <source>
        <dbReference type="ARBA" id="ARBA00022692"/>
    </source>
</evidence>